<comment type="cofactor">
    <cofactor evidence="1 18">
        <name>Mg(2+)</name>
        <dbReference type="ChEBI" id="CHEBI:18420"/>
    </cofactor>
</comment>
<evidence type="ECO:0000256" key="13">
    <source>
        <dbReference type="ARBA" id="ARBA00034036"/>
    </source>
</evidence>
<evidence type="ECO:0000256" key="7">
    <source>
        <dbReference type="ARBA" id="ARBA00022840"/>
    </source>
</evidence>
<dbReference type="EC" id="7.6.2.1" evidence="19"/>
<feature type="binding site" evidence="17">
    <location>
        <position position="949"/>
    </location>
    <ligand>
        <name>ATP</name>
        <dbReference type="ChEBI" id="CHEBI:30616"/>
    </ligand>
</feature>
<feature type="region of interest" description="Disordered" evidence="20">
    <location>
        <begin position="1"/>
        <end position="171"/>
    </location>
</feature>
<dbReference type="SUPFAM" id="SSF81665">
    <property type="entry name" value="Calcium ATPase, transmembrane domain M"/>
    <property type="match status" value="1"/>
</dbReference>
<dbReference type="InterPro" id="IPR036412">
    <property type="entry name" value="HAD-like_sf"/>
</dbReference>
<evidence type="ECO:0000259" key="22">
    <source>
        <dbReference type="Pfam" id="PF16212"/>
    </source>
</evidence>
<accession>A0A316UF55</accession>
<dbReference type="Proteomes" id="UP000245942">
    <property type="component" value="Unassembled WGS sequence"/>
</dbReference>
<feature type="transmembrane region" description="Helical" evidence="19">
    <location>
        <begin position="1304"/>
        <end position="1324"/>
    </location>
</feature>
<dbReference type="GO" id="GO:0005524">
    <property type="term" value="F:ATP binding"/>
    <property type="evidence" value="ECO:0007669"/>
    <property type="project" value="UniProtKB-UniRule"/>
</dbReference>
<organism evidence="23 24">
    <name type="scientific">Pseudomicrostroma glucosiphilum</name>
    <dbReference type="NCBI Taxonomy" id="1684307"/>
    <lineage>
        <taxon>Eukaryota</taxon>
        <taxon>Fungi</taxon>
        <taxon>Dikarya</taxon>
        <taxon>Basidiomycota</taxon>
        <taxon>Ustilaginomycotina</taxon>
        <taxon>Exobasidiomycetes</taxon>
        <taxon>Microstromatales</taxon>
        <taxon>Microstromatales incertae sedis</taxon>
        <taxon>Pseudomicrostroma</taxon>
    </lineage>
</organism>
<dbReference type="GO" id="GO:0032456">
    <property type="term" value="P:endocytic recycling"/>
    <property type="evidence" value="ECO:0007669"/>
    <property type="project" value="TreeGrafter"/>
</dbReference>
<feature type="binding site" evidence="18">
    <location>
        <position position="670"/>
    </location>
    <ligand>
        <name>Mg(2+)</name>
        <dbReference type="ChEBI" id="CHEBI:18420"/>
    </ligand>
</feature>
<dbReference type="InterPro" id="IPR032630">
    <property type="entry name" value="P_typ_ATPase_c"/>
</dbReference>
<feature type="domain" description="P-type ATPase N-terminal" evidence="21">
    <location>
        <begin position="281"/>
        <end position="348"/>
    </location>
</feature>
<evidence type="ECO:0000256" key="15">
    <source>
        <dbReference type="ARBA" id="ARBA00051303"/>
    </source>
</evidence>
<dbReference type="OrthoDB" id="377733at2759"/>
<dbReference type="GeneID" id="37012592"/>
<comment type="similarity">
    <text evidence="3 19">Belongs to the cation transport ATPase (P-type) (TC 3.A.3) family. Type IV subfamily.</text>
</comment>
<dbReference type="SUPFAM" id="SSF81660">
    <property type="entry name" value="Metal cation-transporting ATPase, ATP-binding domain N"/>
    <property type="match status" value="1"/>
</dbReference>
<keyword evidence="12 19" id="KW-0472">Membrane</keyword>
<sequence>MDDFDDFISSSGRTGQPPPEGTASHRPAAQSNPYSYGAGGPLDPFASTDSLGFSNANNRAGPSGSSAGPSHVLVDDDADLLGDDDDYEGQYGNDRYARGGNLERQASSKSGYPASITSSWAHEDTTTMGLAAPRLPYSDSNGRGRTYSQESDLPLSKNAADPAGSSRAAGPFADVYAVRSNTSGNFKSIEADDDVDSPYPGSVPYADFATAGPSRGNAPPAPSTKKSRFSVGPAAGQSRGPPRDGLFDGVQRSYRGLKDDMSDMFKGKAARNKVPEGERIVRLNDPLTNDREGRFRDNYISTSKFNVITFTPKFLLEQFSKYANLFFLFTACIQQIPGVSPTNRWTTIVPLGVVLLASAFKEVKEDVKRHQSDAELNGRVAQVLNPGTNHFEPRRWRHLRVGDIIRVESNDFFPADLALLASSEPEGLCYVETANLDGETNLKIKQASSQTCRITTPQSAASMRGQLNCEHPNNSLYTFDATLNLQMSSTPGFSGTPMKKIPLGPDQLLLRGAQLRNTPWCYGLVVFTGHETKLMRNATAAPIKRTAVEKMVNVQILLLFVLLMALSIASSIGSIIRNTSFASSMQYLLLADEGRNNARIFVEDILTFIIAYNNLIPISLIVTIEVIKYQQAVLINSDLDMYYAPTDTPALCRTSSLVEELGQIEYIFSDKTGTLTRNEMEFKQASIGGVSYTDVIDEAKQGTGEIGPDGREVGGQRTWHELKAIMSGAIPDDGSSGMIDEFLTLLAVCHTVIPERQGDKIKFQASSPDEAALVAGAESLGYQFTTRKPRSIFIEVRGVEEEYEILQVCEFNSTRKRMSTVVRCPDGKIKLYCKGADTVIMERLSENQPFTEQTLVHLEDYATDGLRTLCVASREVPEQEYRQWAKIYESAAAQITGRSEALDKAAEIIEQNLFLLGATAIEDKLQEGVPETIHTLQTAGIKVWVLTGDRQETAINIGLSCRLISESMNLVIVNEESAHATADFLNKRLAAIKNQRKAGEIEELALIIDGKSLAFALEKDLSKVFLELAMMCKAVICCRVSPLQKALVVKLVKKNLKALLLAIGDGANDVSMIQAAHVGVGISGVEGLQAARSADVAISQFRFLRKLLLVHGTWSYTRLSKMILYSFYKNITLYMTLFWFSFQSSFSGQVPFESWTLSLYNVLFTVLPPLVIGIFDQYLSARMLDRYPQLYGEVFFNRRKFWGWTINAFYHSLLAYIIVTAAFWTSLQGSDGYTPGLWVWGTTLFMAVLATVLGKAALVSDLWTKYTFAAIPGSLFFTLAFLAVYIIVAPIIGFSEEYQGQLGAIFGSPLFWFCIILVPGACLVRDYVWKFWKRTWRPESRHVAAEIQKYNLVDHRPRMSEFQKAIRKVRAVQRMRRTRGYAFSGGEQGEEARLIRLYDTTKPKDTGL</sequence>
<evidence type="ECO:0000256" key="8">
    <source>
        <dbReference type="ARBA" id="ARBA00022842"/>
    </source>
</evidence>
<keyword evidence="4 19" id="KW-0812">Transmembrane</keyword>
<dbReference type="GO" id="GO:0045332">
    <property type="term" value="P:phospholipid translocation"/>
    <property type="evidence" value="ECO:0007669"/>
    <property type="project" value="TreeGrafter"/>
</dbReference>
<name>A0A316UF55_9BASI</name>
<feature type="binding site" evidence="17">
    <location>
        <position position="867"/>
    </location>
    <ligand>
        <name>ATP</name>
        <dbReference type="ChEBI" id="CHEBI:30616"/>
    </ligand>
</feature>
<gene>
    <name evidence="23" type="ORF">BCV69DRAFT_268248</name>
</gene>
<evidence type="ECO:0000256" key="17">
    <source>
        <dbReference type="PIRSR" id="PIRSR606539-2"/>
    </source>
</evidence>
<feature type="transmembrane region" description="Helical" evidence="19">
    <location>
        <begin position="1162"/>
        <end position="1180"/>
    </location>
</feature>
<dbReference type="Pfam" id="PF16212">
    <property type="entry name" value="PhoLip_ATPase_C"/>
    <property type="match status" value="1"/>
</dbReference>
<keyword evidence="24" id="KW-1185">Reference proteome</keyword>
<dbReference type="NCBIfam" id="TIGR01652">
    <property type="entry name" value="ATPase-Plipid"/>
    <property type="match status" value="1"/>
</dbReference>
<comment type="catalytic activity">
    <reaction evidence="14">
        <text>a 1,2-diacyl-sn-glycero-3-phosphoethanolamine(out) + ATP + H2O = a 1,2-diacyl-sn-glycero-3-phosphoethanolamine(in) + ADP + phosphate + H(+)</text>
        <dbReference type="Rhea" id="RHEA:66132"/>
        <dbReference type="ChEBI" id="CHEBI:15377"/>
        <dbReference type="ChEBI" id="CHEBI:15378"/>
        <dbReference type="ChEBI" id="CHEBI:30616"/>
        <dbReference type="ChEBI" id="CHEBI:43474"/>
        <dbReference type="ChEBI" id="CHEBI:64612"/>
        <dbReference type="ChEBI" id="CHEBI:456216"/>
    </reaction>
    <physiologicalReaction direction="left-to-right" evidence="14">
        <dbReference type="Rhea" id="RHEA:66133"/>
    </physiologicalReaction>
</comment>
<dbReference type="SFLD" id="SFLDF00027">
    <property type="entry name" value="p-type_atpase"/>
    <property type="match status" value="1"/>
</dbReference>
<keyword evidence="10 19" id="KW-1133">Transmembrane helix</keyword>
<evidence type="ECO:0000256" key="20">
    <source>
        <dbReference type="SAM" id="MobiDB-lite"/>
    </source>
</evidence>
<feature type="binding site" evidence="17">
    <location>
        <position position="670"/>
    </location>
    <ligand>
        <name>ATP</name>
        <dbReference type="ChEBI" id="CHEBI:30616"/>
    </ligand>
</feature>
<feature type="compositionally biased region" description="Polar residues" evidence="20">
    <location>
        <begin position="104"/>
        <end position="120"/>
    </location>
</feature>
<dbReference type="InterPro" id="IPR023299">
    <property type="entry name" value="ATPase_P-typ_cyto_dom_N"/>
</dbReference>
<comment type="catalytic activity">
    <reaction evidence="13 19">
        <text>ATP + H2O + phospholipidSide 1 = ADP + phosphate + phospholipidSide 2.</text>
        <dbReference type="EC" id="7.6.2.1"/>
    </reaction>
</comment>
<evidence type="ECO:0000256" key="1">
    <source>
        <dbReference type="ARBA" id="ARBA00001946"/>
    </source>
</evidence>
<dbReference type="InterPro" id="IPR018303">
    <property type="entry name" value="ATPase_P-typ_P_site"/>
</dbReference>
<evidence type="ECO:0000256" key="10">
    <source>
        <dbReference type="ARBA" id="ARBA00022989"/>
    </source>
</evidence>
<keyword evidence="9 19" id="KW-1278">Translocase</keyword>
<evidence type="ECO:0000256" key="9">
    <source>
        <dbReference type="ARBA" id="ARBA00022967"/>
    </source>
</evidence>
<feature type="binding site" evidence="17">
    <location>
        <position position="947"/>
    </location>
    <ligand>
        <name>ATP</name>
        <dbReference type="ChEBI" id="CHEBI:30616"/>
    </ligand>
</feature>
<dbReference type="Gene3D" id="2.70.150.10">
    <property type="entry name" value="Calcium-transporting ATPase, cytoplasmic transduction domain A"/>
    <property type="match status" value="1"/>
</dbReference>
<feature type="transmembrane region" description="Helical" evidence="19">
    <location>
        <begin position="1237"/>
        <end position="1258"/>
    </location>
</feature>
<feature type="binding site" evidence="17">
    <location>
        <position position="1045"/>
    </location>
    <ligand>
        <name>ATP</name>
        <dbReference type="ChEBI" id="CHEBI:30616"/>
    </ligand>
</feature>
<evidence type="ECO:0000256" key="4">
    <source>
        <dbReference type="ARBA" id="ARBA00022692"/>
    </source>
</evidence>
<dbReference type="RefSeq" id="XP_025348925.1">
    <property type="nucleotide sequence ID" value="XM_025490858.1"/>
</dbReference>
<reference evidence="23 24" key="1">
    <citation type="journal article" date="2018" name="Mol. Biol. Evol.">
        <title>Broad Genomic Sampling Reveals a Smut Pathogenic Ancestry of the Fungal Clade Ustilaginomycotina.</title>
        <authorList>
            <person name="Kijpornyongpan T."/>
            <person name="Mondo S.J."/>
            <person name="Barry K."/>
            <person name="Sandor L."/>
            <person name="Lee J."/>
            <person name="Lipzen A."/>
            <person name="Pangilinan J."/>
            <person name="LaButti K."/>
            <person name="Hainaut M."/>
            <person name="Henrissat B."/>
            <person name="Grigoriev I.V."/>
            <person name="Spatafora J.W."/>
            <person name="Aime M.C."/>
        </authorList>
    </citation>
    <scope>NUCLEOTIDE SEQUENCE [LARGE SCALE GENOMIC DNA]</scope>
    <source>
        <strain evidence="23 24">MCA 4718</strain>
    </source>
</reference>
<dbReference type="SFLD" id="SFLDG00002">
    <property type="entry name" value="C1.7:_P-type_atpase_like"/>
    <property type="match status" value="1"/>
</dbReference>
<evidence type="ECO:0000313" key="24">
    <source>
        <dbReference type="Proteomes" id="UP000245942"/>
    </source>
</evidence>
<dbReference type="PROSITE" id="PS00154">
    <property type="entry name" value="ATPASE_E1_E2"/>
    <property type="match status" value="1"/>
</dbReference>
<dbReference type="Gene3D" id="3.40.50.1000">
    <property type="entry name" value="HAD superfamily/HAD-like"/>
    <property type="match status" value="1"/>
</dbReference>
<dbReference type="SUPFAM" id="SSF56784">
    <property type="entry name" value="HAD-like"/>
    <property type="match status" value="1"/>
</dbReference>
<feature type="region of interest" description="Disordered" evidence="20">
    <location>
        <begin position="185"/>
        <end position="250"/>
    </location>
</feature>
<evidence type="ECO:0000256" key="5">
    <source>
        <dbReference type="ARBA" id="ARBA00022723"/>
    </source>
</evidence>
<dbReference type="FunFam" id="3.40.1110.10:FF:000064">
    <property type="entry name" value="Phospholipid-transporting ATPase"/>
    <property type="match status" value="1"/>
</dbReference>
<dbReference type="PANTHER" id="PTHR24092:SF150">
    <property type="entry name" value="PHOSPHOLIPID-TRANSPORTING ATPASE"/>
    <property type="match status" value="1"/>
</dbReference>
<dbReference type="GO" id="GO:0005802">
    <property type="term" value="C:trans-Golgi network"/>
    <property type="evidence" value="ECO:0007669"/>
    <property type="project" value="TreeGrafter"/>
</dbReference>
<comment type="subcellular location">
    <subcellularLocation>
        <location evidence="2">Golgi apparatus</location>
        <location evidence="2">trans-Golgi network membrane</location>
        <topology evidence="2">Multi-pass membrane protein</topology>
    </subcellularLocation>
    <subcellularLocation>
        <location evidence="19">Membrane</location>
        <topology evidence="19">Multi-pass membrane protein</topology>
    </subcellularLocation>
</comment>
<dbReference type="NCBIfam" id="TIGR01494">
    <property type="entry name" value="ATPase_P-type"/>
    <property type="match status" value="1"/>
</dbReference>
<evidence type="ECO:0000256" key="6">
    <source>
        <dbReference type="ARBA" id="ARBA00022741"/>
    </source>
</evidence>
<dbReference type="GO" id="GO:0005886">
    <property type="term" value="C:plasma membrane"/>
    <property type="evidence" value="ECO:0007669"/>
    <property type="project" value="TreeGrafter"/>
</dbReference>
<dbReference type="InterPro" id="IPR032631">
    <property type="entry name" value="P-type_ATPase_N"/>
</dbReference>
<feature type="transmembrane region" description="Helical" evidence="19">
    <location>
        <begin position="1201"/>
        <end position="1225"/>
    </location>
</feature>
<proteinExistence type="inferred from homology"/>
<feature type="binding site" evidence="17">
    <location>
        <position position="834"/>
    </location>
    <ligand>
        <name>ATP</name>
        <dbReference type="ChEBI" id="CHEBI:30616"/>
    </ligand>
</feature>
<dbReference type="GO" id="GO:0016887">
    <property type="term" value="F:ATP hydrolysis activity"/>
    <property type="evidence" value="ECO:0007669"/>
    <property type="project" value="InterPro"/>
</dbReference>
<feature type="binding site" evidence="17">
    <location>
        <position position="1068"/>
    </location>
    <ligand>
        <name>ATP</name>
        <dbReference type="ChEBI" id="CHEBI:30616"/>
    </ligand>
</feature>
<dbReference type="GO" id="GO:0000287">
    <property type="term" value="F:magnesium ion binding"/>
    <property type="evidence" value="ECO:0007669"/>
    <property type="project" value="UniProtKB-UniRule"/>
</dbReference>
<feature type="binding site" evidence="17">
    <location>
        <position position="671"/>
    </location>
    <ligand>
        <name>ATP</name>
        <dbReference type="ChEBI" id="CHEBI:30616"/>
    </ligand>
</feature>
<dbReference type="CDD" id="cd02073">
    <property type="entry name" value="P-type_ATPase_APLT_Dnf-like"/>
    <property type="match status" value="1"/>
</dbReference>
<dbReference type="GO" id="GO:0090556">
    <property type="term" value="F:phosphatidylserine floppase activity"/>
    <property type="evidence" value="ECO:0007669"/>
    <property type="project" value="RHEA"/>
</dbReference>
<evidence type="ECO:0000256" key="11">
    <source>
        <dbReference type="ARBA" id="ARBA00023034"/>
    </source>
</evidence>
<dbReference type="SUPFAM" id="SSF81653">
    <property type="entry name" value="Calcium ATPase, transduction domain A"/>
    <property type="match status" value="1"/>
</dbReference>
<feature type="domain" description="P-type ATPase C-terminal" evidence="22">
    <location>
        <begin position="1091"/>
        <end position="1339"/>
    </location>
</feature>
<keyword evidence="7 17" id="KW-0067">ATP-binding</keyword>
<feature type="compositionally biased region" description="Acidic residues" evidence="20">
    <location>
        <begin position="75"/>
        <end position="88"/>
    </location>
</feature>
<keyword evidence="5 18" id="KW-0479">Metal-binding</keyword>
<feature type="binding site" evidence="18">
    <location>
        <position position="1069"/>
    </location>
    <ligand>
        <name>Mg(2+)</name>
        <dbReference type="ChEBI" id="CHEBI:18420"/>
    </ligand>
</feature>
<dbReference type="GO" id="GO:0006892">
    <property type="term" value="P:post-Golgi vesicle-mediated transport"/>
    <property type="evidence" value="ECO:0007669"/>
    <property type="project" value="TreeGrafter"/>
</dbReference>
<keyword evidence="6 17" id="KW-0547">Nucleotide-binding</keyword>
<dbReference type="InterPro" id="IPR023214">
    <property type="entry name" value="HAD_sf"/>
</dbReference>
<protein>
    <recommendedName>
        <fullName evidence="19">Phospholipid-transporting ATPase</fullName>
        <ecNumber evidence="19">7.6.2.1</ecNumber>
    </recommendedName>
</protein>
<feature type="binding site" evidence="17">
    <location>
        <position position="811"/>
    </location>
    <ligand>
        <name>ATP</name>
        <dbReference type="ChEBI" id="CHEBI:30616"/>
    </ligand>
</feature>
<keyword evidence="8 18" id="KW-0460">Magnesium</keyword>
<evidence type="ECO:0000256" key="19">
    <source>
        <dbReference type="RuleBase" id="RU362033"/>
    </source>
</evidence>
<dbReference type="PANTHER" id="PTHR24092">
    <property type="entry name" value="PROBABLE PHOSPHOLIPID-TRANSPORTING ATPASE"/>
    <property type="match status" value="1"/>
</dbReference>
<dbReference type="PRINTS" id="PR00119">
    <property type="entry name" value="CATATPASE"/>
</dbReference>
<dbReference type="InterPro" id="IPR001757">
    <property type="entry name" value="P_typ_ATPase"/>
</dbReference>
<dbReference type="InterPro" id="IPR044492">
    <property type="entry name" value="P_typ_ATPase_HD_dom"/>
</dbReference>
<dbReference type="STRING" id="1684307.A0A316UF55"/>
<evidence type="ECO:0000256" key="12">
    <source>
        <dbReference type="ARBA" id="ARBA00023136"/>
    </source>
</evidence>
<feature type="binding site" evidence="17">
    <location>
        <position position="1069"/>
    </location>
    <ligand>
        <name>ATP</name>
        <dbReference type="ChEBI" id="CHEBI:30616"/>
    </ligand>
</feature>
<dbReference type="InterPro" id="IPR006539">
    <property type="entry name" value="P-type_ATPase_IV"/>
</dbReference>
<evidence type="ECO:0000256" key="2">
    <source>
        <dbReference type="ARBA" id="ARBA00004166"/>
    </source>
</evidence>
<feature type="binding site" evidence="17">
    <location>
        <position position="1039"/>
    </location>
    <ligand>
        <name>ATP</name>
        <dbReference type="ChEBI" id="CHEBI:30616"/>
    </ligand>
</feature>
<feature type="transmembrane region" description="Helical" evidence="19">
    <location>
        <begin position="1270"/>
        <end position="1292"/>
    </location>
</feature>
<evidence type="ECO:0000256" key="14">
    <source>
        <dbReference type="ARBA" id="ARBA00049128"/>
    </source>
</evidence>
<dbReference type="Pfam" id="PF16209">
    <property type="entry name" value="PhoLip_ATPase_N"/>
    <property type="match status" value="1"/>
</dbReference>
<dbReference type="EMBL" id="KZ819324">
    <property type="protein sequence ID" value="PWN21765.1"/>
    <property type="molecule type" value="Genomic_DNA"/>
</dbReference>
<dbReference type="SFLD" id="SFLDS00003">
    <property type="entry name" value="Haloacid_Dehalogenase"/>
    <property type="match status" value="1"/>
</dbReference>
<dbReference type="InterPro" id="IPR023298">
    <property type="entry name" value="ATPase_P-typ_TM_dom_sf"/>
</dbReference>
<evidence type="ECO:0000313" key="23">
    <source>
        <dbReference type="EMBL" id="PWN21765.1"/>
    </source>
</evidence>
<feature type="binding site" evidence="17">
    <location>
        <position position="672"/>
    </location>
    <ligand>
        <name>ATP</name>
        <dbReference type="ChEBI" id="CHEBI:30616"/>
    </ligand>
</feature>
<feature type="active site" description="4-aspartylphosphate intermediate" evidence="16">
    <location>
        <position position="670"/>
    </location>
</feature>
<feature type="binding site" evidence="18">
    <location>
        <position position="672"/>
    </location>
    <ligand>
        <name>Mg(2+)</name>
        <dbReference type="ChEBI" id="CHEBI:18420"/>
    </ligand>
</feature>
<dbReference type="Gene3D" id="3.40.1110.10">
    <property type="entry name" value="Calcium-transporting ATPase, cytoplasmic domain N"/>
    <property type="match status" value="1"/>
</dbReference>
<feature type="binding site" evidence="18">
    <location>
        <position position="1065"/>
    </location>
    <ligand>
        <name>Mg(2+)</name>
        <dbReference type="ChEBI" id="CHEBI:18420"/>
    </ligand>
</feature>
<dbReference type="InterPro" id="IPR008250">
    <property type="entry name" value="ATPase_P-typ_transduc_dom_A_sf"/>
</dbReference>
<comment type="catalytic activity">
    <reaction evidence="15">
        <text>a 1,2-diacyl-sn-glycero-3-phospho-L-serine(out) + ATP + H2O = a 1,2-diacyl-sn-glycero-3-phospho-L-serine(in) + ADP + phosphate + H(+)</text>
        <dbReference type="Rhea" id="RHEA:38567"/>
        <dbReference type="ChEBI" id="CHEBI:15377"/>
        <dbReference type="ChEBI" id="CHEBI:15378"/>
        <dbReference type="ChEBI" id="CHEBI:30616"/>
        <dbReference type="ChEBI" id="CHEBI:43474"/>
        <dbReference type="ChEBI" id="CHEBI:57262"/>
        <dbReference type="ChEBI" id="CHEBI:456216"/>
    </reaction>
    <physiologicalReaction direction="left-to-right" evidence="15">
        <dbReference type="Rhea" id="RHEA:38568"/>
    </physiologicalReaction>
</comment>
<dbReference type="Pfam" id="PF13246">
    <property type="entry name" value="Cation_ATPase"/>
    <property type="match status" value="1"/>
</dbReference>
<keyword evidence="11" id="KW-0333">Golgi apparatus</keyword>
<evidence type="ECO:0000256" key="18">
    <source>
        <dbReference type="PIRSR" id="PIRSR606539-3"/>
    </source>
</evidence>
<feature type="binding site" evidence="17">
    <location>
        <position position="948"/>
    </location>
    <ligand>
        <name>ATP</name>
        <dbReference type="ChEBI" id="CHEBI:30616"/>
    </ligand>
</feature>
<evidence type="ECO:0000256" key="3">
    <source>
        <dbReference type="ARBA" id="ARBA00008109"/>
    </source>
</evidence>
<feature type="binding site" evidence="17">
    <location>
        <position position="770"/>
    </location>
    <ligand>
        <name>ATP</name>
        <dbReference type="ChEBI" id="CHEBI:30616"/>
    </ligand>
</feature>
<dbReference type="FunFam" id="2.70.150.10:FF:000026">
    <property type="entry name" value="Phospholipid-transporting ATPase"/>
    <property type="match status" value="1"/>
</dbReference>
<feature type="transmembrane region" description="Helical" evidence="19">
    <location>
        <begin position="556"/>
        <end position="576"/>
    </location>
</feature>
<evidence type="ECO:0000259" key="21">
    <source>
        <dbReference type="Pfam" id="PF16209"/>
    </source>
</evidence>
<dbReference type="FunFam" id="3.40.50.1000:FF:000010">
    <property type="entry name" value="Phospholipid-transporting ATPase"/>
    <property type="match status" value="1"/>
</dbReference>
<feature type="compositionally biased region" description="Low complexity" evidence="20">
    <location>
        <begin position="54"/>
        <end position="70"/>
    </location>
</feature>
<evidence type="ECO:0000256" key="16">
    <source>
        <dbReference type="PIRSR" id="PIRSR606539-1"/>
    </source>
</evidence>
<feature type="compositionally biased region" description="Polar residues" evidence="20">
    <location>
        <begin position="138"/>
        <end position="151"/>
    </location>
</feature>